<name>A0A8E2I8Q3_9BACI</name>
<gene>
    <name evidence="3" type="ORF">BWZ43_08330</name>
</gene>
<dbReference type="InterPro" id="IPR025948">
    <property type="entry name" value="HTH-like_dom"/>
</dbReference>
<dbReference type="Pfam" id="PF13333">
    <property type="entry name" value="rve_2"/>
    <property type="match status" value="1"/>
</dbReference>
<dbReference type="Proteomes" id="UP000189761">
    <property type="component" value="Unassembled WGS sequence"/>
</dbReference>
<dbReference type="PANTHER" id="PTHR46889">
    <property type="entry name" value="TRANSPOSASE INSF FOR INSERTION SEQUENCE IS3B-RELATED"/>
    <property type="match status" value="1"/>
</dbReference>
<evidence type="ECO:0000259" key="2">
    <source>
        <dbReference type="PROSITE" id="PS50994"/>
    </source>
</evidence>
<dbReference type="InterPro" id="IPR012337">
    <property type="entry name" value="RNaseH-like_sf"/>
</dbReference>
<accession>A0A8E2I8Q3</accession>
<evidence type="ECO:0000313" key="3">
    <source>
        <dbReference type="EMBL" id="OOP68846.1"/>
    </source>
</evidence>
<dbReference type="PANTHER" id="PTHR46889:SF4">
    <property type="entry name" value="TRANSPOSASE INSO FOR INSERTION SEQUENCE ELEMENT IS911B-RELATED"/>
    <property type="match status" value="1"/>
</dbReference>
<reference evidence="3 4" key="1">
    <citation type="submission" date="2017-01" db="EMBL/GenBank/DDBJ databases">
        <title>Draft genome sequence of Bacillus oleronius.</title>
        <authorList>
            <person name="Allam M."/>
        </authorList>
    </citation>
    <scope>NUCLEOTIDE SEQUENCE [LARGE SCALE GENOMIC DNA]</scope>
    <source>
        <strain evidence="3 4">DSM 9356</strain>
    </source>
</reference>
<dbReference type="InterPro" id="IPR050900">
    <property type="entry name" value="Transposase_IS3/IS150/IS904"/>
</dbReference>
<protein>
    <submittedName>
        <fullName evidence="3">Transposase</fullName>
    </submittedName>
</protein>
<comment type="function">
    <text evidence="1">Involved in the transposition of the insertion sequence.</text>
</comment>
<keyword evidence="4" id="KW-1185">Reference proteome</keyword>
<dbReference type="InterPro" id="IPR001584">
    <property type="entry name" value="Integrase_cat-core"/>
</dbReference>
<proteinExistence type="predicted"/>
<dbReference type="GO" id="GO:0015074">
    <property type="term" value="P:DNA integration"/>
    <property type="evidence" value="ECO:0007669"/>
    <property type="project" value="InterPro"/>
</dbReference>
<evidence type="ECO:0000256" key="1">
    <source>
        <dbReference type="ARBA" id="ARBA00002286"/>
    </source>
</evidence>
<dbReference type="InterPro" id="IPR036397">
    <property type="entry name" value="RNaseH_sf"/>
</dbReference>
<feature type="domain" description="Integrase catalytic" evidence="2">
    <location>
        <begin position="93"/>
        <end position="265"/>
    </location>
</feature>
<dbReference type="Pfam" id="PF00665">
    <property type="entry name" value="rve"/>
    <property type="match status" value="1"/>
</dbReference>
<dbReference type="EMBL" id="MTLA01000078">
    <property type="protein sequence ID" value="OOP68846.1"/>
    <property type="molecule type" value="Genomic_DNA"/>
</dbReference>
<dbReference type="Gene3D" id="3.30.420.10">
    <property type="entry name" value="Ribonuclease H-like superfamily/Ribonuclease H"/>
    <property type="match status" value="1"/>
</dbReference>
<dbReference type="AlphaFoldDB" id="A0A8E2I8Q3"/>
<dbReference type="GO" id="GO:0003676">
    <property type="term" value="F:nucleic acid binding"/>
    <property type="evidence" value="ECO:0007669"/>
    <property type="project" value="InterPro"/>
</dbReference>
<dbReference type="SUPFAM" id="SSF53098">
    <property type="entry name" value="Ribonuclease H-like"/>
    <property type="match status" value="1"/>
</dbReference>
<dbReference type="NCBIfam" id="NF033516">
    <property type="entry name" value="transpos_IS3"/>
    <property type="match status" value="1"/>
</dbReference>
<sequence>MYWQKRFDEPSPDEEIEKVIKEIVDKHTGNYGYRRIDMELRKRGYVVNHKKILRITNKLGITCKSFTRKSRKFSTYKGTIGKIAKNLIHRRFDTNIPHQKMTTDTSEFRYYTADSKGNMIIKKAYLDPFLDMYNGEILSFRVSERPNSKAIMEALDEAIERTKDCPYRTTVHSDQGWAYQMKAYVKKIKDNNIFQSMSRKGNCLDNSPMENFFGIMKQEMYYGRIYHSFEELKQAIINYIYYYNNERIKAKLAGMSPVEYRLHTSRLAA</sequence>
<dbReference type="InterPro" id="IPR048020">
    <property type="entry name" value="Transpos_IS3"/>
</dbReference>
<dbReference type="PROSITE" id="PS50994">
    <property type="entry name" value="INTEGRASE"/>
    <property type="match status" value="1"/>
</dbReference>
<comment type="caution">
    <text evidence="3">The sequence shown here is derived from an EMBL/GenBank/DDBJ whole genome shotgun (WGS) entry which is preliminary data.</text>
</comment>
<dbReference type="Pfam" id="PF13276">
    <property type="entry name" value="HTH_21"/>
    <property type="match status" value="1"/>
</dbReference>
<organism evidence="3 4">
    <name type="scientific">Heyndrickxia oleronia</name>
    <dbReference type="NCBI Taxonomy" id="38875"/>
    <lineage>
        <taxon>Bacteria</taxon>
        <taxon>Bacillati</taxon>
        <taxon>Bacillota</taxon>
        <taxon>Bacilli</taxon>
        <taxon>Bacillales</taxon>
        <taxon>Bacillaceae</taxon>
        <taxon>Heyndrickxia</taxon>
    </lineage>
</organism>
<evidence type="ECO:0000313" key="4">
    <source>
        <dbReference type="Proteomes" id="UP000189761"/>
    </source>
</evidence>